<dbReference type="PANTHER" id="PTHR31286">
    <property type="entry name" value="GLYCINE-RICH CELL WALL STRUCTURAL PROTEIN 1.8-LIKE"/>
    <property type="match status" value="1"/>
</dbReference>
<sequence length="606" mass="67009">MVWFRKVGPPLCPDNGKRDGVGQPLVASFCRSLLPTKYRRLDDDPPDGGGGSPTSNSVHPVVGASNHVSSYKESLMMDNTVGDQPFADFFEDEDIDLHEGDVTRSFVDGLISIDFSDWVQSLAEKSLDQTLVVKLLGRRIGYTTLRTKIHELWKPKQAIRLMDIENDYFLVSFQARSDYLQALAGGPWTVFGHYLTVQQWNSEFSTSVLYPTKVMVWICLPGLPVTLYKRSIIEEIGTSIGPVEGCPDLRNAQDLSVVEPILPVEAPSPAAAPSDSVSFGPWMVAARRTRKLPPNQSSSKVPHVTSFGQASRFSPIFVSDSDGINVSHSAPTVPTHVPSIPGAKQKSAMAKKKSAISGRNFKATTYFHRRALCRKQRNKITALKISDGSWCDDDDTLMSEAVGFFKTLFEDNGSPEDVFPIRNSFPQLSSDALRCLDSVPSGDEIHGALMEMAPLKSPGWDDFMDVNGNWDTHLLSSIFPHSVISHIVSIKCPDANDIANKPFWRMSTSHSFSIRSAYESLSDTGLNSPIHWQRPEEGSDVNALVRAIVKMRDTGWVTKIRWIPREANKLVDAMAKFDSANGLSLFAVPPSPLQLFLDSDVSILMY</sequence>
<evidence type="ECO:0000313" key="3">
    <source>
        <dbReference type="EMBL" id="KAK8541493.1"/>
    </source>
</evidence>
<feature type="domain" description="DUF4283" evidence="2">
    <location>
        <begin position="125"/>
        <end position="206"/>
    </location>
</feature>
<evidence type="ECO:0000259" key="2">
    <source>
        <dbReference type="Pfam" id="PF14111"/>
    </source>
</evidence>
<keyword evidence="4" id="KW-1185">Reference proteome</keyword>
<evidence type="ECO:0000313" key="4">
    <source>
        <dbReference type="Proteomes" id="UP001472677"/>
    </source>
</evidence>
<gene>
    <name evidence="3" type="ORF">V6N12_014127</name>
</gene>
<organism evidence="3 4">
    <name type="scientific">Hibiscus sabdariffa</name>
    <name type="common">roselle</name>
    <dbReference type="NCBI Taxonomy" id="183260"/>
    <lineage>
        <taxon>Eukaryota</taxon>
        <taxon>Viridiplantae</taxon>
        <taxon>Streptophyta</taxon>
        <taxon>Embryophyta</taxon>
        <taxon>Tracheophyta</taxon>
        <taxon>Spermatophyta</taxon>
        <taxon>Magnoliopsida</taxon>
        <taxon>eudicotyledons</taxon>
        <taxon>Gunneridae</taxon>
        <taxon>Pentapetalae</taxon>
        <taxon>rosids</taxon>
        <taxon>malvids</taxon>
        <taxon>Malvales</taxon>
        <taxon>Malvaceae</taxon>
        <taxon>Malvoideae</taxon>
        <taxon>Hibiscus</taxon>
    </lineage>
</organism>
<dbReference type="InterPro" id="IPR040256">
    <property type="entry name" value="At4g02000-like"/>
</dbReference>
<dbReference type="Proteomes" id="UP001472677">
    <property type="component" value="Unassembled WGS sequence"/>
</dbReference>
<name>A0ABR2DJ87_9ROSI</name>
<feature type="region of interest" description="Disordered" evidence="1">
    <location>
        <begin position="40"/>
        <end position="62"/>
    </location>
</feature>
<reference evidence="3 4" key="1">
    <citation type="journal article" date="2024" name="G3 (Bethesda)">
        <title>Genome assembly of Hibiscus sabdariffa L. provides insights into metabolisms of medicinal natural products.</title>
        <authorList>
            <person name="Kim T."/>
        </authorList>
    </citation>
    <scope>NUCLEOTIDE SEQUENCE [LARGE SCALE GENOMIC DNA]</scope>
    <source>
        <strain evidence="3">TK-2024</strain>
        <tissue evidence="3">Old leaves</tissue>
    </source>
</reference>
<dbReference type="Pfam" id="PF14111">
    <property type="entry name" value="DUF4283"/>
    <property type="match status" value="1"/>
</dbReference>
<evidence type="ECO:0000256" key="1">
    <source>
        <dbReference type="SAM" id="MobiDB-lite"/>
    </source>
</evidence>
<protein>
    <recommendedName>
        <fullName evidence="2">DUF4283 domain-containing protein</fullName>
    </recommendedName>
</protein>
<proteinExistence type="predicted"/>
<dbReference type="InterPro" id="IPR025558">
    <property type="entry name" value="DUF4283"/>
</dbReference>
<dbReference type="PANTHER" id="PTHR31286:SF173">
    <property type="entry name" value="DUF4283 DOMAIN-CONTAINING PROTEIN"/>
    <property type="match status" value="1"/>
</dbReference>
<comment type="caution">
    <text evidence="3">The sequence shown here is derived from an EMBL/GenBank/DDBJ whole genome shotgun (WGS) entry which is preliminary data.</text>
</comment>
<accession>A0ABR2DJ87</accession>
<dbReference type="EMBL" id="JBBPBM010000024">
    <property type="protein sequence ID" value="KAK8541493.1"/>
    <property type="molecule type" value="Genomic_DNA"/>
</dbReference>